<feature type="compositionally biased region" description="Basic and acidic residues" evidence="1">
    <location>
        <begin position="14"/>
        <end position="24"/>
    </location>
</feature>
<protein>
    <recommendedName>
        <fullName evidence="4">Transposase</fullName>
    </recommendedName>
</protein>
<keyword evidence="3" id="KW-1185">Reference proteome</keyword>
<dbReference type="AlphaFoldDB" id="A0AA90P0V8"/>
<accession>A0AA90P0V8</accession>
<evidence type="ECO:0008006" key="4">
    <source>
        <dbReference type="Google" id="ProtNLM"/>
    </source>
</evidence>
<gene>
    <name evidence="2" type="ORF">QS748_12925</name>
</gene>
<name>A0AA90P0V8_9GAMM</name>
<proteinExistence type="predicted"/>
<feature type="region of interest" description="Disordered" evidence="1">
    <location>
        <begin position="1"/>
        <end position="24"/>
    </location>
</feature>
<sequence>MVDATLISASSSTKNDEGKRDIEMHQTRKGNQWYFGMKIDVGADVKWYCSYSNGYLSQ</sequence>
<organism evidence="2 3">
    <name type="scientific">Candidatus Endonucleibacter bathymodioli</name>
    <dbReference type="NCBI Taxonomy" id="539814"/>
    <lineage>
        <taxon>Bacteria</taxon>
        <taxon>Pseudomonadati</taxon>
        <taxon>Pseudomonadota</taxon>
        <taxon>Gammaproteobacteria</taxon>
        <taxon>Oceanospirillales</taxon>
        <taxon>Endozoicomonadaceae</taxon>
        <taxon>Candidatus Endonucleibacter</taxon>
    </lineage>
</organism>
<evidence type="ECO:0000313" key="2">
    <source>
        <dbReference type="EMBL" id="MDP0590031.1"/>
    </source>
</evidence>
<dbReference type="Proteomes" id="UP001178148">
    <property type="component" value="Unassembled WGS sequence"/>
</dbReference>
<evidence type="ECO:0000313" key="3">
    <source>
        <dbReference type="Proteomes" id="UP001178148"/>
    </source>
</evidence>
<evidence type="ECO:0000256" key="1">
    <source>
        <dbReference type="SAM" id="MobiDB-lite"/>
    </source>
</evidence>
<dbReference type="EMBL" id="JASXSV010000027">
    <property type="protein sequence ID" value="MDP0590031.1"/>
    <property type="molecule type" value="Genomic_DNA"/>
</dbReference>
<reference evidence="2 3" key="1">
    <citation type="journal article" date="2023" name="bioRxiv">
        <title>An intranuclear bacterial parasite of deep-sea mussels expresses apoptosis inhibitors acquired from its host.</title>
        <authorList>
            <person name="Gonzalez Porras M.A."/>
            <person name="Assie A."/>
            <person name="Tietjen M."/>
            <person name="Violette M."/>
            <person name="Kleiner M."/>
            <person name="Gruber-Vodicka H."/>
            <person name="Dubilier N."/>
            <person name="Leisch N."/>
        </authorList>
    </citation>
    <scope>NUCLEOTIDE SEQUENCE [LARGE SCALE GENOMIC DNA]</scope>
    <source>
        <strain evidence="2">IAP13</strain>
    </source>
</reference>
<comment type="caution">
    <text evidence="2">The sequence shown here is derived from an EMBL/GenBank/DDBJ whole genome shotgun (WGS) entry which is preliminary data.</text>
</comment>